<dbReference type="EMBL" id="PVSR01000041">
    <property type="protein sequence ID" value="PRW62117.1"/>
    <property type="molecule type" value="Genomic_DNA"/>
</dbReference>
<feature type="signal peptide" evidence="2">
    <location>
        <begin position="1"/>
        <end position="26"/>
    </location>
</feature>
<feature type="compositionally biased region" description="Acidic residues" evidence="1">
    <location>
        <begin position="132"/>
        <end position="141"/>
    </location>
</feature>
<dbReference type="InParanoid" id="A0A2T0GSP7"/>
<feature type="compositionally biased region" description="Basic and acidic residues" evidence="1">
    <location>
        <begin position="85"/>
        <end position="116"/>
    </location>
</feature>
<dbReference type="Proteomes" id="UP000239352">
    <property type="component" value="Unassembled WGS sequence"/>
</dbReference>
<evidence type="ECO:0000256" key="1">
    <source>
        <dbReference type="SAM" id="MobiDB-lite"/>
    </source>
</evidence>
<accession>A0A2T0GSP7</accession>
<dbReference type="STRING" id="1050202.GCA_000384035_03447"/>
<evidence type="ECO:0000313" key="3">
    <source>
        <dbReference type="EMBL" id="PRW62117.1"/>
    </source>
</evidence>
<keyword evidence="2" id="KW-0732">Signal</keyword>
<sequence length="158" mass="16273">MGKKKYLAGSVAATAGLLLAGSPAVADSVDNDGINLGNDNNASLVPIQLCGNDVAVLGAVVPLLSPEASKCVNAPVVDHPSSGGGEDKPEKPEKPEPEKPEKPEPEKPEEPEKPDDNGPDEPEPEKPKEPEQPDEEGEEDIPVAPTPESPEGHAAVTG</sequence>
<evidence type="ECO:0008006" key="5">
    <source>
        <dbReference type="Google" id="ProtNLM"/>
    </source>
</evidence>
<evidence type="ECO:0000256" key="2">
    <source>
        <dbReference type="SAM" id="SignalP"/>
    </source>
</evidence>
<gene>
    <name evidence="3" type="ORF">CEP50_17140</name>
</gene>
<keyword evidence="4" id="KW-1185">Reference proteome</keyword>
<organism evidence="3 4">
    <name type="scientific">Actinopolyspora mortivallis</name>
    <dbReference type="NCBI Taxonomy" id="33906"/>
    <lineage>
        <taxon>Bacteria</taxon>
        <taxon>Bacillati</taxon>
        <taxon>Actinomycetota</taxon>
        <taxon>Actinomycetes</taxon>
        <taxon>Actinopolysporales</taxon>
        <taxon>Actinopolysporaceae</taxon>
        <taxon>Actinopolyspora</taxon>
    </lineage>
</organism>
<dbReference type="AlphaFoldDB" id="A0A2T0GSP7"/>
<name>A0A2T0GSP7_ACTMO</name>
<feature type="region of interest" description="Disordered" evidence="1">
    <location>
        <begin position="67"/>
        <end position="158"/>
    </location>
</feature>
<feature type="chain" id="PRO_5015394019" description="DUF320 domain-containing protein" evidence="2">
    <location>
        <begin position="27"/>
        <end position="158"/>
    </location>
</feature>
<evidence type="ECO:0000313" key="4">
    <source>
        <dbReference type="Proteomes" id="UP000239352"/>
    </source>
</evidence>
<dbReference type="RefSeq" id="WP_106114956.1">
    <property type="nucleotide sequence ID" value="NZ_PVSR01000041.1"/>
</dbReference>
<comment type="caution">
    <text evidence="3">The sequence shown here is derived from an EMBL/GenBank/DDBJ whole genome shotgun (WGS) entry which is preliminary data.</text>
</comment>
<protein>
    <recommendedName>
        <fullName evidence="5">DUF320 domain-containing protein</fullName>
    </recommendedName>
</protein>
<proteinExistence type="predicted"/>
<reference evidence="3 4" key="1">
    <citation type="submission" date="2018-03" db="EMBL/GenBank/DDBJ databases">
        <title>Actinopolyspora mortivallis from Sahara, screening for active biomolecules.</title>
        <authorList>
            <person name="Selama O."/>
            <person name="Wellington E.M.H."/>
            <person name="Hacene H."/>
        </authorList>
    </citation>
    <scope>NUCLEOTIDE SEQUENCE [LARGE SCALE GENOMIC DNA]</scope>
    <source>
        <strain evidence="3 4">M5A</strain>
    </source>
</reference>